<dbReference type="EMBL" id="CAJNOQ010004531">
    <property type="protein sequence ID" value="CAF1063686.1"/>
    <property type="molecule type" value="Genomic_DNA"/>
</dbReference>
<evidence type="ECO:0000313" key="1">
    <source>
        <dbReference type="EMBL" id="CAF0939700.1"/>
    </source>
</evidence>
<dbReference type="GO" id="GO:0016787">
    <property type="term" value="F:hydrolase activity"/>
    <property type="evidence" value="ECO:0007669"/>
    <property type="project" value="UniProtKB-ARBA"/>
</dbReference>
<dbReference type="Proteomes" id="UP000682733">
    <property type="component" value="Unassembled WGS sequence"/>
</dbReference>
<dbReference type="EMBL" id="CAJOBA010004507">
    <property type="protein sequence ID" value="CAF3715019.1"/>
    <property type="molecule type" value="Genomic_DNA"/>
</dbReference>
<gene>
    <name evidence="2" type="ORF">GPM918_LOCUS16914</name>
    <name evidence="1" type="ORF">OVA965_LOCUS11572</name>
    <name evidence="4" type="ORF">SRO942_LOCUS16916</name>
    <name evidence="3" type="ORF">TMI583_LOCUS11576</name>
</gene>
<dbReference type="AlphaFoldDB" id="A0A814LFT2"/>
<dbReference type="PANTHER" id="PTHR10151">
    <property type="entry name" value="ECTONUCLEOTIDE PYROPHOSPHATASE/PHOSPHODIESTERASE"/>
    <property type="match status" value="1"/>
</dbReference>
<accession>A0A814LFT2</accession>
<dbReference type="InterPro" id="IPR017850">
    <property type="entry name" value="Alkaline_phosphatase_core_sf"/>
</dbReference>
<dbReference type="Proteomes" id="UP000663829">
    <property type="component" value="Unassembled WGS sequence"/>
</dbReference>
<evidence type="ECO:0000313" key="4">
    <source>
        <dbReference type="EMBL" id="CAF3831769.1"/>
    </source>
</evidence>
<dbReference type="PANTHER" id="PTHR10151:SF120">
    <property type="entry name" value="BIS(5'-ADENOSYL)-TRIPHOSPHATASE"/>
    <property type="match status" value="1"/>
</dbReference>
<reference evidence="2" key="1">
    <citation type="submission" date="2021-02" db="EMBL/GenBank/DDBJ databases">
        <authorList>
            <person name="Nowell W R."/>
        </authorList>
    </citation>
    <scope>NUCLEOTIDE SEQUENCE</scope>
</reference>
<dbReference type="Pfam" id="PF01663">
    <property type="entry name" value="Phosphodiest"/>
    <property type="match status" value="1"/>
</dbReference>
<dbReference type="EMBL" id="CAJNOK010004502">
    <property type="protein sequence ID" value="CAF0939700.1"/>
    <property type="molecule type" value="Genomic_DNA"/>
</dbReference>
<dbReference type="SUPFAM" id="SSF53649">
    <property type="entry name" value="Alkaline phosphatase-like"/>
    <property type="match status" value="1"/>
</dbReference>
<dbReference type="Proteomes" id="UP000677228">
    <property type="component" value="Unassembled WGS sequence"/>
</dbReference>
<evidence type="ECO:0000313" key="2">
    <source>
        <dbReference type="EMBL" id="CAF1063686.1"/>
    </source>
</evidence>
<evidence type="ECO:0000313" key="5">
    <source>
        <dbReference type="Proteomes" id="UP000663829"/>
    </source>
</evidence>
<evidence type="ECO:0008006" key="6">
    <source>
        <dbReference type="Google" id="ProtNLM"/>
    </source>
</evidence>
<dbReference type="EMBL" id="CAJOBC010004533">
    <property type="protein sequence ID" value="CAF3831769.1"/>
    <property type="molecule type" value="Genomic_DNA"/>
</dbReference>
<protein>
    <recommendedName>
        <fullName evidence="6">Nucleotide pyrophosphatase</fullName>
    </recommendedName>
</protein>
<dbReference type="Proteomes" id="UP000681722">
    <property type="component" value="Unassembled WGS sequence"/>
</dbReference>
<dbReference type="Gene3D" id="3.40.720.10">
    <property type="entry name" value="Alkaline Phosphatase, subunit A"/>
    <property type="match status" value="1"/>
</dbReference>
<comment type="caution">
    <text evidence="2">The sequence shown here is derived from an EMBL/GenBank/DDBJ whole genome shotgun (WGS) entry which is preliminary data.</text>
</comment>
<proteinExistence type="predicted"/>
<dbReference type="OrthoDB" id="10003291at2759"/>
<keyword evidence="5" id="KW-1185">Reference proteome</keyword>
<evidence type="ECO:0000313" key="3">
    <source>
        <dbReference type="EMBL" id="CAF3715019.1"/>
    </source>
</evidence>
<organism evidence="2 5">
    <name type="scientific">Didymodactylos carnosus</name>
    <dbReference type="NCBI Taxonomy" id="1234261"/>
    <lineage>
        <taxon>Eukaryota</taxon>
        <taxon>Metazoa</taxon>
        <taxon>Spiralia</taxon>
        <taxon>Gnathifera</taxon>
        <taxon>Rotifera</taxon>
        <taxon>Eurotatoria</taxon>
        <taxon>Bdelloidea</taxon>
        <taxon>Philodinida</taxon>
        <taxon>Philodinidae</taxon>
        <taxon>Didymodactylos</taxon>
    </lineage>
</organism>
<name>A0A814LFT2_9BILA</name>
<dbReference type="InterPro" id="IPR002591">
    <property type="entry name" value="Phosphodiest/P_Trfase"/>
</dbReference>
<sequence length="409" mass="47171">MKKYRFLVIVLHRTTGIVTQQPAKKVLFVIADGIPADVIEQTAIPNIKKIQEYGQYTRAYVGGDNGTYTETFTISAPCYMSLLTGTWYNKHNVSDNSIRYPNYYYKNIFRLLKEEQSDKMIAIFSTWIDNRVKLIGEGLLEAGSVQFDFKFDGYELDQVAYPHDTEQLYIHNIDKRVIDEASRCVKTNAPDLSWVYLQYTDDVGHLFGDSEQQRQAVTYLDDQMGQIWEAIVYRMTHYEEDWLIIITTDHGRDPIEGKDHGGQSVRERTTWIVTNTPNTNVYFHHYQPAIVDILPTIARFMNFTIPVESAKELDGVPLIGQISLIKPQANLNGDILNITWKVLDYAGNVKIWLSTTNLFKNGMTDDYQLVGTIPIKKEMALINIKVYPSKFYKIVLEGEHNMVNTWVFK</sequence>